<dbReference type="KEGG" id="csb:CLSA_c29970"/>
<sequence length="445" mass="51960">MNFSDLIRKLVTKQVLLDLNIPDHLTLVKKIYGTYYAYKHIYNKMYSYYKGDTDAMKKYKFVTERSNLKINTNYIKKFIKEEVSYTVGNSITYESRNDDANIINDIEYYTAHWDELHDTDLMKYLLIFTKVYEIYYLDSNADFCSKIIKPTEGYAYVDNASGKVLFFIHAFKNDFDTINTYVDIYTDEFIYHYDGHFKEIANPTENIFGEVPISVGKLTLEEYHDSLYKDIKGLQDAFETNLSDIGNEISDFRNAYLVFMGCQVDEEKIPDMKRLGILNADGEKSKIEWLIKNINDTFIQNTLDRYVDTMYQISCHINHNEGMVSNLSGIALRSRLIALENKCELEEKAHKNIIKNRMKFLCKYLDLKKNKNYDYKDIKALYTPNIPIDDLSTAQMLAQIPEGVISKDTARGLFSFINNKVTEAEKVKKEQQEELPETNLDKVAD</sequence>
<dbReference type="PATRIC" id="fig|1345695.10.peg.1099"/>
<name>U5MT80_CLOSA</name>
<accession>U5MT80</accession>
<evidence type="ECO:0000313" key="2">
    <source>
        <dbReference type="Proteomes" id="UP000017118"/>
    </source>
</evidence>
<dbReference type="InterPro" id="IPR021145">
    <property type="entry name" value="Portal_protein_SPP1_Gp6-like"/>
</dbReference>
<protein>
    <submittedName>
        <fullName evidence="1">SPP1 family phage portal protein</fullName>
    </submittedName>
</protein>
<organism evidence="1 2">
    <name type="scientific">Clostridium saccharobutylicum DSM 13864</name>
    <dbReference type="NCBI Taxonomy" id="1345695"/>
    <lineage>
        <taxon>Bacteria</taxon>
        <taxon>Bacillati</taxon>
        <taxon>Bacillota</taxon>
        <taxon>Clostridia</taxon>
        <taxon>Eubacteriales</taxon>
        <taxon>Clostridiaceae</taxon>
        <taxon>Clostridium</taxon>
    </lineage>
</organism>
<dbReference type="OrthoDB" id="3189403at2"/>
<dbReference type="eggNOG" id="ENOG502Z7Z6">
    <property type="taxonomic scope" value="Bacteria"/>
</dbReference>
<dbReference type="AlphaFoldDB" id="U5MT80"/>
<proteinExistence type="predicted"/>
<dbReference type="Proteomes" id="UP000017118">
    <property type="component" value="Chromosome"/>
</dbReference>
<dbReference type="HOGENOM" id="CLU_034083_2_0_9"/>
<evidence type="ECO:0000313" key="1">
    <source>
        <dbReference type="EMBL" id="AGX43964.1"/>
    </source>
</evidence>
<dbReference type="RefSeq" id="WP_022747107.1">
    <property type="nucleotide sequence ID" value="NC_022571.1"/>
</dbReference>
<reference evidence="1 2" key="1">
    <citation type="journal article" date="2013" name="Genome Announc.">
        <title>Complete Genome Sequence of the Solvent Producer Clostridium saccharobutylicum NCP262 (DSM 13864).</title>
        <authorList>
            <person name="Poehlein A."/>
            <person name="Hartwich K."/>
            <person name="Krabben P."/>
            <person name="Ehrenreich A."/>
            <person name="Liebl W."/>
            <person name="Durre P."/>
            <person name="Gottschalk G."/>
            <person name="Daniel R."/>
        </authorList>
    </citation>
    <scope>NUCLEOTIDE SEQUENCE [LARGE SCALE GENOMIC DNA]</scope>
    <source>
        <strain evidence="1">DSM 13864</strain>
    </source>
</reference>
<gene>
    <name evidence="1" type="ORF">CLSA_c29970</name>
</gene>
<dbReference type="GeneID" id="55475364"/>
<keyword evidence="2" id="KW-1185">Reference proteome</keyword>
<dbReference type="Pfam" id="PF05133">
    <property type="entry name" value="SPP1_portal"/>
    <property type="match status" value="1"/>
</dbReference>
<dbReference type="EMBL" id="CP006721">
    <property type="protein sequence ID" value="AGX43964.1"/>
    <property type="molecule type" value="Genomic_DNA"/>
</dbReference>